<accession>A0AAW3W9C6</accession>
<reference evidence="2" key="1">
    <citation type="submission" date="2020-04" db="EMBL/GenBank/DDBJ databases">
        <authorList>
            <person name="Brown S."/>
        </authorList>
    </citation>
    <scope>NUCLEOTIDE SEQUENCE</scope>
    <source>
        <strain evidence="2">DJ015</strain>
    </source>
</reference>
<keyword evidence="1" id="KW-0175">Coiled coil</keyword>
<comment type="caution">
    <text evidence="2">The sequence shown here is derived from an EMBL/GenBank/DDBJ whole genome shotgun (WGS) entry which is preliminary data.</text>
</comment>
<evidence type="ECO:0000313" key="3">
    <source>
        <dbReference type="Proteomes" id="UP001194098"/>
    </source>
</evidence>
<feature type="coiled-coil region" evidence="1">
    <location>
        <begin position="105"/>
        <end position="132"/>
    </location>
</feature>
<dbReference type="Proteomes" id="UP001194098">
    <property type="component" value="Unassembled WGS sequence"/>
</dbReference>
<name>A0AAW3W9C6_CLOBE</name>
<reference evidence="2" key="2">
    <citation type="journal article" date="2022" name="Nat. Biotechnol.">
        <title>Carbon-negative production of acetone and isopropanol by gas fermentation at industrial pilot scale.</title>
        <authorList>
            <person name="Liew F.E."/>
            <person name="Nogle R."/>
            <person name="Abdalla T."/>
            <person name="Rasor B.J."/>
            <person name="Canter C."/>
            <person name="Jensen R.O."/>
            <person name="Wang L."/>
            <person name="Strutz J."/>
            <person name="Chirania P."/>
            <person name="De Tissera S."/>
            <person name="Mueller A.P."/>
            <person name="Ruan Z."/>
            <person name="Gao A."/>
            <person name="Tran L."/>
            <person name="Engle N.L."/>
            <person name="Bromley J.C."/>
            <person name="Daniell J."/>
            <person name="Conrado R."/>
            <person name="Tschaplinski T.J."/>
            <person name="Giannone R.J."/>
            <person name="Hettich R.L."/>
            <person name="Karim A.S."/>
            <person name="Simpson S.D."/>
            <person name="Brown S.D."/>
            <person name="Leang C."/>
            <person name="Jewett M.C."/>
            <person name="Kopke M."/>
        </authorList>
    </citation>
    <scope>NUCLEOTIDE SEQUENCE</scope>
    <source>
        <strain evidence="2">DJ015</strain>
    </source>
</reference>
<organism evidence="2 3">
    <name type="scientific">Clostridium beijerinckii</name>
    <name type="common">Clostridium MP</name>
    <dbReference type="NCBI Taxonomy" id="1520"/>
    <lineage>
        <taxon>Bacteria</taxon>
        <taxon>Bacillati</taxon>
        <taxon>Bacillota</taxon>
        <taxon>Clostridia</taxon>
        <taxon>Eubacteriales</taxon>
        <taxon>Clostridiaceae</taxon>
        <taxon>Clostridium</taxon>
    </lineage>
</organism>
<dbReference type="RefSeq" id="WP_171780027.1">
    <property type="nucleotide sequence ID" value="NZ_JABAGV010000027.1"/>
</dbReference>
<dbReference type="EMBL" id="JABAGV010000027">
    <property type="protein sequence ID" value="MBC2475402.1"/>
    <property type="molecule type" value="Genomic_DNA"/>
</dbReference>
<evidence type="ECO:0000256" key="1">
    <source>
        <dbReference type="SAM" id="Coils"/>
    </source>
</evidence>
<gene>
    <name evidence="2" type="ORF">HGI39_11900</name>
</gene>
<sequence length="145" mass="16114">MIKTILKLLVGVLGKRLIKAGLEETLLKNQAYITAAKQIWNVVEENFRIAEKVEEKIKSKADEFDKMLLSKFPELTKDDVAELRQAVAGEVNQTKQAVLSEADALKQMQDTNTQLQAENASLKDQLSKVQSLVISTVNTEVQATA</sequence>
<protein>
    <submittedName>
        <fullName evidence="2">Uncharacterized protein</fullName>
    </submittedName>
</protein>
<dbReference type="AlphaFoldDB" id="A0AAW3W9C6"/>
<proteinExistence type="predicted"/>
<evidence type="ECO:0000313" key="2">
    <source>
        <dbReference type="EMBL" id="MBC2475402.1"/>
    </source>
</evidence>